<keyword evidence="5" id="KW-0136">Cellulose degradation</keyword>
<evidence type="ECO:0000313" key="10">
    <source>
        <dbReference type="EMBL" id="KAJ4448540.1"/>
    </source>
</evidence>
<dbReference type="EC" id="3.2.1.4" evidence="3"/>
<comment type="catalytic activity">
    <reaction evidence="1">
        <text>Endohydrolysis of (1-&gt;4)-beta-D-glucosidic linkages in cellulose, lichenin and cereal beta-D-glucans.</text>
        <dbReference type="EC" id="3.2.1.4"/>
    </reaction>
</comment>
<protein>
    <recommendedName>
        <fullName evidence="3">cellulase</fullName>
        <ecNumber evidence="3">3.2.1.4</ecNumber>
    </recommendedName>
</protein>
<evidence type="ECO:0000256" key="3">
    <source>
        <dbReference type="ARBA" id="ARBA00012601"/>
    </source>
</evidence>
<evidence type="ECO:0000256" key="1">
    <source>
        <dbReference type="ARBA" id="ARBA00000966"/>
    </source>
</evidence>
<dbReference type="InterPro" id="IPR008928">
    <property type="entry name" value="6-hairpin_glycosidase_sf"/>
</dbReference>
<dbReference type="InterPro" id="IPR012341">
    <property type="entry name" value="6hp_glycosidase-like_sf"/>
</dbReference>
<keyword evidence="4" id="KW-0378">Hydrolase</keyword>
<evidence type="ECO:0000256" key="7">
    <source>
        <dbReference type="ARBA" id="ARBA00023295"/>
    </source>
</evidence>
<evidence type="ECO:0000256" key="6">
    <source>
        <dbReference type="ARBA" id="ARBA00023277"/>
    </source>
</evidence>
<feature type="domain" description="Glycoside hydrolase family 9" evidence="9">
    <location>
        <begin position="23"/>
        <end position="80"/>
    </location>
</feature>
<dbReference type="InterPro" id="IPR001701">
    <property type="entry name" value="Glyco_hydro_9"/>
</dbReference>
<proteinExistence type="inferred from homology"/>
<dbReference type="PANTHER" id="PTHR22298">
    <property type="entry name" value="ENDO-1,4-BETA-GLUCANASE"/>
    <property type="match status" value="1"/>
</dbReference>
<reference evidence="10 11" key="1">
    <citation type="journal article" date="2022" name="Allergy">
        <title>Genome assembly and annotation of Periplaneta americana reveal a comprehensive cockroach allergen profile.</title>
        <authorList>
            <person name="Wang L."/>
            <person name="Xiong Q."/>
            <person name="Saelim N."/>
            <person name="Wang L."/>
            <person name="Nong W."/>
            <person name="Wan A.T."/>
            <person name="Shi M."/>
            <person name="Liu X."/>
            <person name="Cao Q."/>
            <person name="Hui J.H.L."/>
            <person name="Sookrung N."/>
            <person name="Leung T.F."/>
            <person name="Tungtrongchitr A."/>
            <person name="Tsui S.K.W."/>
        </authorList>
    </citation>
    <scope>NUCLEOTIDE SEQUENCE [LARGE SCALE GENOMIC DNA]</scope>
    <source>
        <strain evidence="10">PWHHKU_190912</strain>
    </source>
</reference>
<evidence type="ECO:0000256" key="2">
    <source>
        <dbReference type="ARBA" id="ARBA00007072"/>
    </source>
</evidence>
<dbReference type="Gene3D" id="1.50.10.10">
    <property type="match status" value="1"/>
</dbReference>
<name>A0ABQ8TPE9_PERAM</name>
<keyword evidence="11" id="KW-1185">Reference proteome</keyword>
<comment type="similarity">
    <text evidence="2">Belongs to the glycosyl hydrolase 9 (cellulase E) family.</text>
</comment>
<dbReference type="Proteomes" id="UP001148838">
    <property type="component" value="Unassembled WGS sequence"/>
</dbReference>
<keyword evidence="7" id="KW-0326">Glycosidase</keyword>
<keyword evidence="8" id="KW-0624">Polysaccharide degradation</keyword>
<evidence type="ECO:0000259" key="9">
    <source>
        <dbReference type="Pfam" id="PF00759"/>
    </source>
</evidence>
<dbReference type="SUPFAM" id="SSF48208">
    <property type="entry name" value="Six-hairpin glycosidases"/>
    <property type="match status" value="1"/>
</dbReference>
<evidence type="ECO:0000313" key="11">
    <source>
        <dbReference type="Proteomes" id="UP001148838"/>
    </source>
</evidence>
<organism evidence="10 11">
    <name type="scientific">Periplaneta americana</name>
    <name type="common">American cockroach</name>
    <name type="synonym">Blatta americana</name>
    <dbReference type="NCBI Taxonomy" id="6978"/>
    <lineage>
        <taxon>Eukaryota</taxon>
        <taxon>Metazoa</taxon>
        <taxon>Ecdysozoa</taxon>
        <taxon>Arthropoda</taxon>
        <taxon>Hexapoda</taxon>
        <taxon>Insecta</taxon>
        <taxon>Pterygota</taxon>
        <taxon>Neoptera</taxon>
        <taxon>Polyneoptera</taxon>
        <taxon>Dictyoptera</taxon>
        <taxon>Blattodea</taxon>
        <taxon>Blattoidea</taxon>
        <taxon>Blattidae</taxon>
        <taxon>Blattinae</taxon>
        <taxon>Periplaneta</taxon>
    </lineage>
</organism>
<keyword evidence="6" id="KW-0119">Carbohydrate metabolism</keyword>
<evidence type="ECO:0000256" key="5">
    <source>
        <dbReference type="ARBA" id="ARBA00023001"/>
    </source>
</evidence>
<dbReference type="EMBL" id="JAJSOF020000005">
    <property type="protein sequence ID" value="KAJ4448540.1"/>
    <property type="molecule type" value="Genomic_DNA"/>
</dbReference>
<sequence length="86" mass="9602">MYWVRVSHHRILFLGVRSSCPSAPATCDWNTYWSTDPNAHVLYGALVGGPDANDNYVDNRDDPVHNEVTCDYNACFQSALAALNQL</sequence>
<dbReference type="Pfam" id="PF00759">
    <property type="entry name" value="Glyco_hydro_9"/>
    <property type="match status" value="1"/>
</dbReference>
<accession>A0ABQ8TPE9</accession>
<evidence type="ECO:0000256" key="4">
    <source>
        <dbReference type="ARBA" id="ARBA00022801"/>
    </source>
</evidence>
<comment type="caution">
    <text evidence="10">The sequence shown here is derived from an EMBL/GenBank/DDBJ whole genome shotgun (WGS) entry which is preliminary data.</text>
</comment>
<evidence type="ECO:0000256" key="8">
    <source>
        <dbReference type="ARBA" id="ARBA00023326"/>
    </source>
</evidence>
<gene>
    <name evidence="10" type="ORF">ANN_10558</name>
</gene>